<keyword evidence="1" id="KW-1133">Transmembrane helix</keyword>
<proteinExistence type="predicted"/>
<name>A0ABW5ZWU2_9FLAO</name>
<keyword evidence="3" id="KW-1185">Reference proteome</keyword>
<feature type="transmembrane region" description="Helical" evidence="1">
    <location>
        <begin position="80"/>
        <end position="98"/>
    </location>
</feature>
<reference evidence="3" key="1">
    <citation type="journal article" date="2019" name="Int. J. Syst. Evol. Microbiol.">
        <title>The Global Catalogue of Microorganisms (GCM) 10K type strain sequencing project: providing services to taxonomists for standard genome sequencing and annotation.</title>
        <authorList>
            <consortium name="The Broad Institute Genomics Platform"/>
            <consortium name="The Broad Institute Genome Sequencing Center for Infectious Disease"/>
            <person name="Wu L."/>
            <person name="Ma J."/>
        </authorList>
    </citation>
    <scope>NUCLEOTIDE SEQUENCE [LARGE SCALE GENOMIC DNA]</scope>
    <source>
        <strain evidence="3">KCTC 32514</strain>
    </source>
</reference>
<sequence>MNFFIANILGPFPWERFQYISVNGILAMLAVIAFFLIINKIFNRQPLRFPKNDNLELEQYTFGFEDTHVNVKKISLSRRIVVYLIAVLLIITPLSELIDDSSSYSIWELIF</sequence>
<comment type="caution">
    <text evidence="2">The sequence shown here is derived from an EMBL/GenBank/DDBJ whole genome shotgun (WGS) entry which is preliminary data.</text>
</comment>
<dbReference type="Proteomes" id="UP001597548">
    <property type="component" value="Unassembled WGS sequence"/>
</dbReference>
<protein>
    <submittedName>
        <fullName evidence="2">Uncharacterized protein</fullName>
    </submittedName>
</protein>
<accession>A0ABW5ZWU2</accession>
<keyword evidence="1" id="KW-0812">Transmembrane</keyword>
<dbReference type="EMBL" id="JBHUOS010000014">
    <property type="protein sequence ID" value="MFD2917504.1"/>
    <property type="molecule type" value="Genomic_DNA"/>
</dbReference>
<dbReference type="RefSeq" id="WP_194508818.1">
    <property type="nucleotide sequence ID" value="NZ_JADILU010000006.1"/>
</dbReference>
<organism evidence="2 3">
    <name type="scientific">Psychroserpens luteus</name>
    <dbReference type="NCBI Taxonomy" id="1434066"/>
    <lineage>
        <taxon>Bacteria</taxon>
        <taxon>Pseudomonadati</taxon>
        <taxon>Bacteroidota</taxon>
        <taxon>Flavobacteriia</taxon>
        <taxon>Flavobacteriales</taxon>
        <taxon>Flavobacteriaceae</taxon>
        <taxon>Psychroserpens</taxon>
    </lineage>
</organism>
<evidence type="ECO:0000313" key="3">
    <source>
        <dbReference type="Proteomes" id="UP001597548"/>
    </source>
</evidence>
<feature type="transmembrane region" description="Helical" evidence="1">
    <location>
        <begin position="20"/>
        <end position="42"/>
    </location>
</feature>
<evidence type="ECO:0000313" key="2">
    <source>
        <dbReference type="EMBL" id="MFD2917504.1"/>
    </source>
</evidence>
<keyword evidence="1" id="KW-0472">Membrane</keyword>
<gene>
    <name evidence="2" type="ORF">ACFS29_17755</name>
</gene>
<evidence type="ECO:0000256" key="1">
    <source>
        <dbReference type="SAM" id="Phobius"/>
    </source>
</evidence>